<keyword evidence="9 20" id="KW-0227">DNA damage</keyword>
<keyword evidence="16 20" id="KW-0234">DNA repair</keyword>
<organism evidence="25 26">
    <name type="scientific">Antrodiella citrinella</name>
    <dbReference type="NCBI Taxonomy" id="2447956"/>
    <lineage>
        <taxon>Eukaryota</taxon>
        <taxon>Fungi</taxon>
        <taxon>Dikarya</taxon>
        <taxon>Basidiomycota</taxon>
        <taxon>Agaricomycotina</taxon>
        <taxon>Agaricomycetes</taxon>
        <taxon>Polyporales</taxon>
        <taxon>Steccherinaceae</taxon>
        <taxon>Antrodiella</taxon>
    </lineage>
</organism>
<evidence type="ECO:0000259" key="24">
    <source>
        <dbReference type="Pfam" id="PF13087"/>
    </source>
</evidence>
<feature type="domain" description="DNA2/NAM7 helicase-like C-terminal" evidence="24">
    <location>
        <begin position="818"/>
        <end position="1030"/>
    </location>
</feature>
<dbReference type="EC" id="3.6.4.12" evidence="20"/>
<evidence type="ECO:0000256" key="10">
    <source>
        <dbReference type="ARBA" id="ARBA00022801"/>
    </source>
</evidence>
<dbReference type="FunFam" id="3.40.50.300:FF:000789">
    <property type="entry name" value="DNA replication ATP-dependent helicase/nuclease DNA2"/>
    <property type="match status" value="1"/>
</dbReference>
<keyword evidence="26" id="KW-1185">Reference proteome</keyword>
<feature type="domain" description="DNA replication factor Dna2 N-terminal" evidence="22">
    <location>
        <begin position="19"/>
        <end position="230"/>
    </location>
</feature>
<dbReference type="Gene3D" id="3.40.50.300">
    <property type="entry name" value="P-loop containing nucleotide triphosphate hydrolases"/>
    <property type="match status" value="2"/>
</dbReference>
<feature type="region of interest" description="Disordered" evidence="21">
    <location>
        <begin position="1063"/>
        <end position="1093"/>
    </location>
</feature>
<dbReference type="InterPro" id="IPR045055">
    <property type="entry name" value="DNA2/NAM7-like"/>
</dbReference>
<dbReference type="InterPro" id="IPR027417">
    <property type="entry name" value="P-loop_NTPase"/>
</dbReference>
<sequence>MVDTADCYEKILTVRTVTEDDVRRVILQDDWINNDIRVGDVVNVIGPFILPPSSSSSSPLQSITVTSKANLIIHYPDILITATSLSNAPQCRRKPLLSNLVRSSTDITPSLVWGNMLHEVVQKCFIDNGWDEQSVNSKITDVVKRGLGDLLSINIGVEQAEHEVKARAKGLKTFSERYISQKPKHDAILTNTRSGREQKALLAISELHDVEEDIWSPTYGLKGKIDASLQTVVSETEVADNPFSKSTRSREAKTIDSPMPFEIKTGRAVAGMEHRAQTMLYTILMAERYRTEVPSGLLYYTQSEEVVRVPAARNEIRALVLARNEMAGYMMKRVAVKGPRGLKVDDGPDQSAACSDIDIEGEPFLPDTIDDLRLCGKCYVLDPCMLYRKVSLFSAVNVVVLYSIVVKAVENVVDDSSEIADMYSLKTSHLTSTHTAFFKKWEALISLEEQDLLRFRKELWTMGAAEREERGRCFSAMMLDTAYKAPTDALKTKSNREGKIHQYTYRFVRSTSGETSLLSGHMSTGDAITVSVEPDLLALARGFIVGLTPQEVLVGVDHVIDLDKIGTRNGCYPTSVVFRVDKDELFGGMGRVRENLAQLFYADGDSRRLNLVVDLQPPRFIEWSDDMIQEYPEVSREVAKLNTNQRLAMRKVLCTTDYSLILGMPGTGKTTIIATLIKALVHMNKTVLLTSYTHSAVDTILMKLKDTADFTILRLGSLDKIHPDVHGFTLAAKKQATTIEQLEHQVMAPAVVATTCLAIDHPLFSRRKFDYCIVDEASQVTLPTCLGPLRFADKFVLVGDHFQLPPLVRNRDAKKGGLDVSLFRRLSDAHPAAVVDLNEQYRMNEDIMLLSNKLIYSGRLRCGNEETAKRGLHVPSLDFTRNLHEKSSCTGKPCWLEKLLDPSCKAVFVDTDDVPAQDSRVGDLTQNVIEARLVHQVTECLVRGGVQQQQIGVISLYRQQIKLLSYLLQEWKYIDILTADRSQGRDKDCIIISMVRSNDAKQIGDLVKDWRRMNVAFTRARSKLIIFGSRSTLEAVPLLAEFFTLMQGQGWIYKLPKDADQLHLSPTLPSPKNKRTKGEESDDGDETKLKTPKKVKISAFGSDGLLRGRPILKDLINADR</sequence>
<dbReference type="InterPro" id="IPR026851">
    <property type="entry name" value="Dna2/JHS1_DEXXQ-box"/>
</dbReference>
<dbReference type="GO" id="GO:0051539">
    <property type="term" value="F:4 iron, 4 sulfur cluster binding"/>
    <property type="evidence" value="ECO:0007669"/>
    <property type="project" value="UniProtKB-UniRule"/>
</dbReference>
<keyword evidence="15 20" id="KW-0238">DNA-binding</keyword>
<keyword evidence="6 20" id="KW-0479">Metal-binding</keyword>
<dbReference type="GO" id="GO:0005524">
    <property type="term" value="F:ATP binding"/>
    <property type="evidence" value="ECO:0007669"/>
    <property type="project" value="UniProtKB-UniRule"/>
</dbReference>
<evidence type="ECO:0000256" key="15">
    <source>
        <dbReference type="ARBA" id="ARBA00023125"/>
    </source>
</evidence>
<dbReference type="GO" id="GO:0016887">
    <property type="term" value="F:ATP hydrolysis activity"/>
    <property type="evidence" value="ECO:0007669"/>
    <property type="project" value="RHEA"/>
</dbReference>
<dbReference type="InterPro" id="IPR014808">
    <property type="entry name" value="DNA_replication_fac_Dna2_N"/>
</dbReference>
<keyword evidence="8" id="KW-0255">Endonuclease</keyword>
<dbReference type="Gene3D" id="3.90.320.10">
    <property type="match status" value="1"/>
</dbReference>
<dbReference type="PANTHER" id="PTHR10887:SF433">
    <property type="entry name" value="DNA REPLICATION ATP-DEPENDENT HELICASE_NUCLEASE DNA2"/>
    <property type="match status" value="1"/>
</dbReference>
<evidence type="ECO:0000256" key="12">
    <source>
        <dbReference type="ARBA" id="ARBA00022840"/>
    </source>
</evidence>
<comment type="catalytic activity">
    <reaction evidence="19 20">
        <text>ATP + H2O = ADP + phosphate + H(+)</text>
        <dbReference type="Rhea" id="RHEA:13065"/>
        <dbReference type="ChEBI" id="CHEBI:15377"/>
        <dbReference type="ChEBI" id="CHEBI:15378"/>
        <dbReference type="ChEBI" id="CHEBI:30616"/>
        <dbReference type="ChEBI" id="CHEBI:43474"/>
        <dbReference type="ChEBI" id="CHEBI:456216"/>
        <dbReference type="EC" id="3.6.4.12"/>
    </reaction>
</comment>
<gene>
    <name evidence="25" type="ORF">EUX98_g7304</name>
</gene>
<evidence type="ECO:0000313" key="26">
    <source>
        <dbReference type="Proteomes" id="UP000308730"/>
    </source>
</evidence>
<dbReference type="SUPFAM" id="SSF52540">
    <property type="entry name" value="P-loop containing nucleoside triphosphate hydrolases"/>
    <property type="match status" value="1"/>
</dbReference>
<dbReference type="GO" id="GO:0017116">
    <property type="term" value="F:single-stranded DNA helicase activity"/>
    <property type="evidence" value="ECO:0007669"/>
    <property type="project" value="UniProtKB-UniRule"/>
</dbReference>
<dbReference type="GO" id="GO:0017108">
    <property type="term" value="F:5'-flap endonuclease activity"/>
    <property type="evidence" value="ECO:0007669"/>
    <property type="project" value="UniProtKB-UniRule"/>
</dbReference>
<keyword evidence="17 20" id="KW-0539">Nucleus</keyword>
<evidence type="ECO:0000256" key="19">
    <source>
        <dbReference type="ARBA" id="ARBA00047995"/>
    </source>
</evidence>
<dbReference type="Pfam" id="PF13087">
    <property type="entry name" value="AAA_12"/>
    <property type="match status" value="1"/>
</dbReference>
<evidence type="ECO:0000256" key="20">
    <source>
        <dbReference type="RuleBase" id="RU367041"/>
    </source>
</evidence>
<keyword evidence="18 20" id="KW-0511">Multifunctional enzyme</keyword>
<keyword evidence="4 20" id="KW-0235">DNA replication</keyword>
<keyword evidence="12 20" id="KW-0067">ATP-binding</keyword>
<comment type="caution">
    <text evidence="25">The sequence shown here is derived from an EMBL/GenBank/DDBJ whole genome shotgun (WGS) entry which is preliminary data.</text>
</comment>
<comment type="cofactor">
    <cofactor evidence="1">
        <name>[4Fe-4S] cluster</name>
        <dbReference type="ChEBI" id="CHEBI:49883"/>
    </cofactor>
</comment>
<keyword evidence="14 20" id="KW-0411">Iron-sulfur</keyword>
<comment type="subcellular location">
    <subcellularLocation>
        <location evidence="20">Nucleus</location>
    </subcellularLocation>
    <subcellularLocation>
        <location evidence="20">Chromosome</location>
    </subcellularLocation>
</comment>
<feature type="domain" description="DNA2/NAM7 helicase helicase" evidence="23">
    <location>
        <begin position="640"/>
        <end position="737"/>
    </location>
</feature>
<keyword evidence="7 20" id="KW-0547">Nucleotide-binding</keyword>
<dbReference type="Pfam" id="PF08696">
    <property type="entry name" value="Dna2"/>
    <property type="match status" value="1"/>
</dbReference>
<evidence type="ECO:0000256" key="3">
    <source>
        <dbReference type="ARBA" id="ARBA00022485"/>
    </source>
</evidence>
<comment type="function">
    <text evidence="20">Key enzyme involved in DNA replication and DNA repair. Involved in Okazaki fragments processing by cleaving long flaps that escape FEN1: flaps that are longer than 27 nucleotides are coated by replication protein A complex (RPA), leading to recruit DNA2 which cleaves the flap until it is too short to bind RPA and becomes a substrate for FEN1. Also involved in 5'-end resection of DNA during double-strand break (DSB) repair by mediating the cleavage of 5'-ssDNA.</text>
</comment>
<dbReference type="GO" id="GO:0003677">
    <property type="term" value="F:DNA binding"/>
    <property type="evidence" value="ECO:0007669"/>
    <property type="project" value="UniProtKB-UniRule"/>
</dbReference>
<evidence type="ECO:0000256" key="11">
    <source>
        <dbReference type="ARBA" id="ARBA00022806"/>
    </source>
</evidence>
<reference evidence="25 26" key="1">
    <citation type="submission" date="2019-02" db="EMBL/GenBank/DDBJ databases">
        <title>Genome sequencing of the rare red list fungi Antrodiella citrinella (Flaviporus citrinellus).</title>
        <authorList>
            <person name="Buettner E."/>
            <person name="Kellner H."/>
        </authorList>
    </citation>
    <scope>NUCLEOTIDE SEQUENCE [LARGE SCALE GENOMIC DNA]</scope>
    <source>
        <strain evidence="25 26">DSM 108506</strain>
    </source>
</reference>
<dbReference type="EMBL" id="SGPM01000300">
    <property type="protein sequence ID" value="THH26887.1"/>
    <property type="molecule type" value="Genomic_DNA"/>
</dbReference>
<dbReference type="PANTHER" id="PTHR10887">
    <property type="entry name" value="DNA2/NAM7 HELICASE FAMILY"/>
    <property type="match status" value="1"/>
</dbReference>
<evidence type="ECO:0000256" key="2">
    <source>
        <dbReference type="ARBA" id="ARBA00007913"/>
    </source>
</evidence>
<evidence type="ECO:0000256" key="5">
    <source>
        <dbReference type="ARBA" id="ARBA00022722"/>
    </source>
</evidence>
<evidence type="ECO:0000256" key="21">
    <source>
        <dbReference type="SAM" id="MobiDB-lite"/>
    </source>
</evidence>
<dbReference type="GO" id="GO:0071932">
    <property type="term" value="P:replication fork reversal"/>
    <property type="evidence" value="ECO:0007669"/>
    <property type="project" value="TreeGrafter"/>
</dbReference>
<dbReference type="GO" id="GO:0006281">
    <property type="term" value="P:DNA repair"/>
    <property type="evidence" value="ECO:0007669"/>
    <property type="project" value="UniProtKB-KW"/>
</dbReference>
<feature type="domain" description="DNA2/NAM7 helicase helicase" evidence="23">
    <location>
        <begin position="741"/>
        <end position="808"/>
    </location>
</feature>
<evidence type="ECO:0000256" key="14">
    <source>
        <dbReference type="ARBA" id="ARBA00023014"/>
    </source>
</evidence>
<dbReference type="Pfam" id="PF13086">
    <property type="entry name" value="AAA_11"/>
    <property type="match status" value="2"/>
</dbReference>
<evidence type="ECO:0000256" key="7">
    <source>
        <dbReference type="ARBA" id="ARBA00022741"/>
    </source>
</evidence>
<evidence type="ECO:0000256" key="6">
    <source>
        <dbReference type="ARBA" id="ARBA00022723"/>
    </source>
</evidence>
<dbReference type="InterPro" id="IPR041677">
    <property type="entry name" value="DNA2/NAM7_AAA_11"/>
</dbReference>
<dbReference type="Proteomes" id="UP000308730">
    <property type="component" value="Unassembled WGS sequence"/>
</dbReference>
<keyword evidence="5 20" id="KW-0540">Nuclease</keyword>
<accession>A0A4S4MNK8</accession>
<dbReference type="EC" id="3.1.-.-" evidence="20"/>
<dbReference type="FunFam" id="3.40.50.300:FF:001170">
    <property type="entry name" value="DNA replication helicase Dna2"/>
    <property type="match status" value="1"/>
</dbReference>
<dbReference type="AlphaFoldDB" id="A0A4S4MNK8"/>
<name>A0A4S4MNK8_9APHY</name>
<evidence type="ECO:0000256" key="13">
    <source>
        <dbReference type="ARBA" id="ARBA00023004"/>
    </source>
</evidence>
<keyword evidence="11 20" id="KW-0347">Helicase</keyword>
<evidence type="ECO:0000256" key="17">
    <source>
        <dbReference type="ARBA" id="ARBA00023242"/>
    </source>
</evidence>
<evidence type="ECO:0000256" key="1">
    <source>
        <dbReference type="ARBA" id="ARBA00001966"/>
    </source>
</evidence>
<keyword evidence="10 20" id="KW-0378">Hydrolase</keyword>
<evidence type="ECO:0000256" key="9">
    <source>
        <dbReference type="ARBA" id="ARBA00022763"/>
    </source>
</evidence>
<dbReference type="GO" id="GO:0046872">
    <property type="term" value="F:metal ion binding"/>
    <property type="evidence" value="ECO:0007669"/>
    <property type="project" value="UniProtKB-UniRule"/>
</dbReference>
<evidence type="ECO:0000256" key="18">
    <source>
        <dbReference type="ARBA" id="ARBA00023268"/>
    </source>
</evidence>
<evidence type="ECO:0000259" key="22">
    <source>
        <dbReference type="Pfam" id="PF08696"/>
    </source>
</evidence>
<keyword evidence="13 20" id="KW-0408">Iron</keyword>
<keyword evidence="20" id="KW-0158">Chromosome</keyword>
<dbReference type="InterPro" id="IPR047187">
    <property type="entry name" value="SF1_C_Upf1"/>
</dbReference>
<proteinExistence type="inferred from homology"/>
<dbReference type="InterPro" id="IPR041679">
    <property type="entry name" value="DNA2/NAM7-like_C"/>
</dbReference>
<dbReference type="GO" id="GO:0005694">
    <property type="term" value="C:chromosome"/>
    <property type="evidence" value="ECO:0007669"/>
    <property type="project" value="UniProtKB-SubCell"/>
</dbReference>
<dbReference type="CDD" id="cd18041">
    <property type="entry name" value="DEXXQc_DNA2"/>
    <property type="match status" value="1"/>
</dbReference>
<evidence type="ECO:0000256" key="8">
    <source>
        <dbReference type="ARBA" id="ARBA00022759"/>
    </source>
</evidence>
<dbReference type="GO" id="GO:0033567">
    <property type="term" value="P:DNA replication, Okazaki fragment processing"/>
    <property type="evidence" value="ECO:0007669"/>
    <property type="project" value="UniProtKB-UniRule"/>
</dbReference>
<dbReference type="GO" id="GO:0005737">
    <property type="term" value="C:cytoplasm"/>
    <property type="evidence" value="ECO:0007669"/>
    <property type="project" value="TreeGrafter"/>
</dbReference>
<evidence type="ECO:0000256" key="16">
    <source>
        <dbReference type="ARBA" id="ARBA00023204"/>
    </source>
</evidence>
<dbReference type="CDD" id="cd22318">
    <property type="entry name" value="DNA2_N-like"/>
    <property type="match status" value="1"/>
</dbReference>
<comment type="similarity">
    <text evidence="2 20">Belongs to the DNA2/NAM7 helicase family.</text>
</comment>
<protein>
    <recommendedName>
        <fullName evidence="20">DNA replication ATP-dependent helicase/nuclease</fullName>
        <ecNumber evidence="20">3.1.-.-</ecNumber>
        <ecNumber evidence="20">3.6.4.12</ecNumber>
    </recommendedName>
</protein>
<dbReference type="OrthoDB" id="6513042at2759"/>
<dbReference type="CDD" id="cd18808">
    <property type="entry name" value="SF1_C_Upf1"/>
    <property type="match status" value="1"/>
</dbReference>
<keyword evidence="3 20" id="KW-0004">4Fe-4S</keyword>
<dbReference type="InterPro" id="IPR011604">
    <property type="entry name" value="PDDEXK-like_dom_sf"/>
</dbReference>
<evidence type="ECO:0000313" key="25">
    <source>
        <dbReference type="EMBL" id="THH26887.1"/>
    </source>
</evidence>
<dbReference type="GO" id="GO:0005634">
    <property type="term" value="C:nucleus"/>
    <property type="evidence" value="ECO:0007669"/>
    <property type="project" value="UniProtKB-SubCell"/>
</dbReference>
<evidence type="ECO:0000259" key="23">
    <source>
        <dbReference type="Pfam" id="PF13086"/>
    </source>
</evidence>
<evidence type="ECO:0000256" key="4">
    <source>
        <dbReference type="ARBA" id="ARBA00022705"/>
    </source>
</evidence>